<organism evidence="1 2">
    <name type="scientific">Ostreobium quekettii</name>
    <dbReference type="NCBI Taxonomy" id="121088"/>
    <lineage>
        <taxon>Eukaryota</taxon>
        <taxon>Viridiplantae</taxon>
        <taxon>Chlorophyta</taxon>
        <taxon>core chlorophytes</taxon>
        <taxon>Ulvophyceae</taxon>
        <taxon>TCBD clade</taxon>
        <taxon>Bryopsidales</taxon>
        <taxon>Ostreobineae</taxon>
        <taxon>Ostreobiaceae</taxon>
        <taxon>Ostreobium</taxon>
    </lineage>
</organism>
<dbReference type="PANTHER" id="PTHR35467">
    <property type="match status" value="1"/>
</dbReference>
<gene>
    <name evidence="1" type="ORF">OSTQU699_LOCUS3278</name>
</gene>
<protein>
    <submittedName>
        <fullName evidence="1">Uncharacterized protein</fullName>
    </submittedName>
</protein>
<keyword evidence="2" id="KW-1185">Reference proteome</keyword>
<dbReference type="InterPro" id="IPR039343">
    <property type="entry name" value="NDX1-like"/>
</dbReference>
<accession>A0A8S1IRQ8</accession>
<comment type="caution">
    <text evidence="1">The sequence shown here is derived from an EMBL/GenBank/DDBJ whole genome shotgun (WGS) entry which is preliminary data.</text>
</comment>
<dbReference type="Proteomes" id="UP000708148">
    <property type="component" value="Unassembled WGS sequence"/>
</dbReference>
<evidence type="ECO:0000313" key="2">
    <source>
        <dbReference type="Proteomes" id="UP000708148"/>
    </source>
</evidence>
<sequence length="260" mass="29152">MALMALIRNALVNARKYVPPNVKLVELFGYTLGGFYLARYTDSPAGAFDELVVLGGLAWNRPTSCAWAARVYVNNRHARTHGLTHCGLPSRLASFKATPNNDATVMMRGGSKWGGTWWNTDEEIPPQAVVVRNRERWLWFFNSRNGLRMPVCTFNFNNAKKGAKGPRIKMYLPSYSGCTPHVRDMLKYSLELRTNVSLVRPVQLTLPPGEEDKENREMLTAVLCGKPLVALSFNDMEMNVEAPEVVVRQGPKPSTPNQKL</sequence>
<dbReference type="SUPFAM" id="SSF160104">
    <property type="entry name" value="Acetoacetate decarboxylase-like"/>
    <property type="match status" value="1"/>
</dbReference>
<dbReference type="AlphaFoldDB" id="A0A8S1IRQ8"/>
<dbReference type="PANTHER" id="PTHR35467:SF2">
    <property type="entry name" value="PROTEIN NEOXANTHIN-DEFICIENT 1"/>
    <property type="match status" value="1"/>
</dbReference>
<proteinExistence type="predicted"/>
<evidence type="ECO:0000313" key="1">
    <source>
        <dbReference type="EMBL" id="CAD7697917.1"/>
    </source>
</evidence>
<reference evidence="1" key="1">
    <citation type="submission" date="2020-12" db="EMBL/GenBank/DDBJ databases">
        <authorList>
            <person name="Iha C."/>
        </authorList>
    </citation>
    <scope>NUCLEOTIDE SEQUENCE</scope>
</reference>
<dbReference type="InterPro" id="IPR023375">
    <property type="entry name" value="ADC_dom_sf"/>
</dbReference>
<dbReference type="Gene3D" id="2.40.400.10">
    <property type="entry name" value="Acetoacetate decarboxylase-like"/>
    <property type="match status" value="1"/>
</dbReference>
<name>A0A8S1IRQ8_9CHLO</name>
<dbReference type="EMBL" id="CAJHUC010000730">
    <property type="protein sequence ID" value="CAD7697917.1"/>
    <property type="molecule type" value="Genomic_DNA"/>
</dbReference>
<dbReference type="OrthoDB" id="9970474at2759"/>